<dbReference type="Proteomes" id="UP000799779">
    <property type="component" value="Unassembled WGS sequence"/>
</dbReference>
<keyword evidence="2" id="KW-1185">Reference proteome</keyword>
<dbReference type="AlphaFoldDB" id="A0A6A5WDM3"/>
<reference evidence="1" key="1">
    <citation type="journal article" date="2020" name="Stud. Mycol.">
        <title>101 Dothideomycetes genomes: a test case for predicting lifestyles and emergence of pathogens.</title>
        <authorList>
            <person name="Haridas S."/>
            <person name="Albert R."/>
            <person name="Binder M."/>
            <person name="Bloem J."/>
            <person name="Labutti K."/>
            <person name="Salamov A."/>
            <person name="Andreopoulos B."/>
            <person name="Baker S."/>
            <person name="Barry K."/>
            <person name="Bills G."/>
            <person name="Bluhm B."/>
            <person name="Cannon C."/>
            <person name="Castanera R."/>
            <person name="Culley D."/>
            <person name="Daum C."/>
            <person name="Ezra D."/>
            <person name="Gonzalez J."/>
            <person name="Henrissat B."/>
            <person name="Kuo A."/>
            <person name="Liang C."/>
            <person name="Lipzen A."/>
            <person name="Lutzoni F."/>
            <person name="Magnuson J."/>
            <person name="Mondo S."/>
            <person name="Nolan M."/>
            <person name="Ohm R."/>
            <person name="Pangilinan J."/>
            <person name="Park H.-J."/>
            <person name="Ramirez L."/>
            <person name="Alfaro M."/>
            <person name="Sun H."/>
            <person name="Tritt A."/>
            <person name="Yoshinaga Y."/>
            <person name="Zwiers L.-H."/>
            <person name="Turgeon B."/>
            <person name="Goodwin S."/>
            <person name="Spatafora J."/>
            <person name="Crous P."/>
            <person name="Grigoriev I."/>
        </authorList>
    </citation>
    <scope>NUCLEOTIDE SEQUENCE</scope>
    <source>
        <strain evidence="1">CBS 123094</strain>
    </source>
</reference>
<proteinExistence type="predicted"/>
<gene>
    <name evidence="1" type="ORF">P154DRAFT_601642</name>
</gene>
<accession>A0A6A5WDM3</accession>
<dbReference type="EMBL" id="ML977597">
    <property type="protein sequence ID" value="KAF1999218.1"/>
    <property type="molecule type" value="Genomic_DNA"/>
</dbReference>
<sequence>MAQINRRKPYKYKVHKERCYKTPRRELDPIQRAFAVGATTHGNASQRSTAALLGVE</sequence>
<protein>
    <submittedName>
        <fullName evidence="1">Uncharacterized protein</fullName>
    </submittedName>
</protein>
<evidence type="ECO:0000313" key="2">
    <source>
        <dbReference type="Proteomes" id="UP000799779"/>
    </source>
</evidence>
<name>A0A6A5WDM3_9PLEO</name>
<organism evidence="1 2">
    <name type="scientific">Amniculicola lignicola CBS 123094</name>
    <dbReference type="NCBI Taxonomy" id="1392246"/>
    <lineage>
        <taxon>Eukaryota</taxon>
        <taxon>Fungi</taxon>
        <taxon>Dikarya</taxon>
        <taxon>Ascomycota</taxon>
        <taxon>Pezizomycotina</taxon>
        <taxon>Dothideomycetes</taxon>
        <taxon>Pleosporomycetidae</taxon>
        <taxon>Pleosporales</taxon>
        <taxon>Amniculicolaceae</taxon>
        <taxon>Amniculicola</taxon>
    </lineage>
</organism>
<evidence type="ECO:0000313" key="1">
    <source>
        <dbReference type="EMBL" id="KAF1999218.1"/>
    </source>
</evidence>